<dbReference type="Proteomes" id="UP000682733">
    <property type="component" value="Unassembled WGS sequence"/>
</dbReference>
<dbReference type="GO" id="GO:0005886">
    <property type="term" value="C:plasma membrane"/>
    <property type="evidence" value="ECO:0007669"/>
    <property type="project" value="InterPro"/>
</dbReference>
<dbReference type="GO" id="GO:0007156">
    <property type="term" value="P:homophilic cell adhesion via plasma membrane adhesion molecules"/>
    <property type="evidence" value="ECO:0007669"/>
    <property type="project" value="InterPro"/>
</dbReference>
<feature type="signal peptide" evidence="4">
    <location>
        <begin position="1"/>
        <end position="19"/>
    </location>
</feature>
<evidence type="ECO:0000256" key="4">
    <source>
        <dbReference type="SAM" id="SignalP"/>
    </source>
</evidence>
<dbReference type="InterPro" id="IPR002126">
    <property type="entry name" value="Cadherin-like_dom"/>
</dbReference>
<evidence type="ECO:0000256" key="1">
    <source>
        <dbReference type="ARBA" id="ARBA00004370"/>
    </source>
</evidence>
<feature type="chain" id="PRO_5035929555" description="Cadherin domain-containing protein" evidence="4">
    <location>
        <begin position="20"/>
        <end position="132"/>
    </location>
</feature>
<sequence length="132" mass="15160">MMILIFIFILINSINKSFSQLDSLPYYAIQEKLPISTLVVDLSKTQNLTSSAKYSYFDLTQIGTRLFLLNESRILTSVILDRDQMCLKQQCSCLSCQISLELIIKLPLNTLYETIQIRIVDLNDHAPIFAHK</sequence>
<evidence type="ECO:0000313" key="7">
    <source>
        <dbReference type="Proteomes" id="UP000682733"/>
    </source>
</evidence>
<protein>
    <recommendedName>
        <fullName evidence="5">Cadherin domain-containing protein</fullName>
    </recommendedName>
</protein>
<keyword evidence="4" id="KW-0732">Signal</keyword>
<dbReference type="InterPro" id="IPR020894">
    <property type="entry name" value="Cadherin_CS"/>
</dbReference>
<feature type="non-terminal residue" evidence="6">
    <location>
        <position position="1"/>
    </location>
</feature>
<dbReference type="Gene3D" id="2.60.40.60">
    <property type="entry name" value="Cadherins"/>
    <property type="match status" value="1"/>
</dbReference>
<keyword evidence="2" id="KW-0472">Membrane</keyword>
<reference evidence="6" key="1">
    <citation type="submission" date="2021-02" db="EMBL/GenBank/DDBJ databases">
        <authorList>
            <person name="Nowell W R."/>
        </authorList>
    </citation>
    <scope>NUCLEOTIDE SEQUENCE</scope>
</reference>
<gene>
    <name evidence="6" type="ORF">TMI583_LOCUS47969</name>
</gene>
<comment type="subcellular location">
    <subcellularLocation>
        <location evidence="1">Membrane</location>
    </subcellularLocation>
</comment>
<evidence type="ECO:0000256" key="2">
    <source>
        <dbReference type="ARBA" id="ARBA00023136"/>
    </source>
</evidence>
<evidence type="ECO:0000256" key="3">
    <source>
        <dbReference type="PROSITE-ProRule" id="PRU00043"/>
    </source>
</evidence>
<name>A0A8S2XKW1_9BILA</name>
<accession>A0A8S2XKW1</accession>
<feature type="domain" description="Cadherin" evidence="5">
    <location>
        <begin position="21"/>
        <end position="129"/>
    </location>
</feature>
<organism evidence="6 7">
    <name type="scientific">Didymodactylos carnosus</name>
    <dbReference type="NCBI Taxonomy" id="1234261"/>
    <lineage>
        <taxon>Eukaryota</taxon>
        <taxon>Metazoa</taxon>
        <taxon>Spiralia</taxon>
        <taxon>Gnathifera</taxon>
        <taxon>Rotifera</taxon>
        <taxon>Eurotatoria</taxon>
        <taxon>Bdelloidea</taxon>
        <taxon>Philodinida</taxon>
        <taxon>Philodinidae</taxon>
        <taxon>Didymodactylos</taxon>
    </lineage>
</organism>
<dbReference type="PROSITE" id="PS50268">
    <property type="entry name" value="CADHERIN_2"/>
    <property type="match status" value="1"/>
</dbReference>
<evidence type="ECO:0000259" key="5">
    <source>
        <dbReference type="PROSITE" id="PS50268"/>
    </source>
</evidence>
<comment type="caution">
    <text evidence="6">The sequence shown here is derived from an EMBL/GenBank/DDBJ whole genome shotgun (WGS) entry which is preliminary data.</text>
</comment>
<dbReference type="EMBL" id="CAJOBA010095427">
    <property type="protein sequence ID" value="CAF4501282.1"/>
    <property type="molecule type" value="Genomic_DNA"/>
</dbReference>
<dbReference type="AlphaFoldDB" id="A0A8S2XKW1"/>
<dbReference type="PROSITE" id="PS00232">
    <property type="entry name" value="CADHERIN_1"/>
    <property type="match status" value="1"/>
</dbReference>
<proteinExistence type="predicted"/>
<keyword evidence="3" id="KW-0106">Calcium</keyword>
<dbReference type="GO" id="GO:0005509">
    <property type="term" value="F:calcium ion binding"/>
    <property type="evidence" value="ECO:0007669"/>
    <property type="project" value="UniProtKB-UniRule"/>
</dbReference>
<evidence type="ECO:0000313" key="6">
    <source>
        <dbReference type="EMBL" id="CAF4501282.1"/>
    </source>
</evidence>